<feature type="chain" id="PRO_5045657350" description="GerMN domain-containing protein" evidence="2">
    <location>
        <begin position="22"/>
        <end position="201"/>
    </location>
</feature>
<accession>A0ABX0ZJT9</accession>
<comment type="caution">
    <text evidence="3">The sequence shown here is derived from an EMBL/GenBank/DDBJ whole genome shotgun (WGS) entry which is preliminary data.</text>
</comment>
<evidence type="ECO:0000313" key="3">
    <source>
        <dbReference type="EMBL" id="NJP42717.1"/>
    </source>
</evidence>
<evidence type="ECO:0000256" key="2">
    <source>
        <dbReference type="SAM" id="SignalP"/>
    </source>
</evidence>
<feature type="region of interest" description="Disordered" evidence="1">
    <location>
        <begin position="107"/>
        <end position="130"/>
    </location>
</feature>
<evidence type="ECO:0000313" key="4">
    <source>
        <dbReference type="Proteomes" id="UP000734511"/>
    </source>
</evidence>
<name>A0ABX0ZJT9_9ACTN</name>
<dbReference type="EMBL" id="JAATEJ010000002">
    <property type="protein sequence ID" value="NJP42717.1"/>
    <property type="molecule type" value="Genomic_DNA"/>
</dbReference>
<feature type="signal peptide" evidence="2">
    <location>
        <begin position="1"/>
        <end position="21"/>
    </location>
</feature>
<protein>
    <recommendedName>
        <fullName evidence="5">GerMN domain-containing protein</fullName>
    </recommendedName>
</protein>
<dbReference type="Proteomes" id="UP000734511">
    <property type="component" value="Unassembled WGS sequence"/>
</dbReference>
<evidence type="ECO:0000256" key="1">
    <source>
        <dbReference type="SAM" id="MobiDB-lite"/>
    </source>
</evidence>
<keyword evidence="4" id="KW-1185">Reference proteome</keyword>
<reference evidence="3 4" key="1">
    <citation type="submission" date="2020-03" db="EMBL/GenBank/DDBJ databases">
        <title>WGS of actinomycetes isolated from Thailand.</title>
        <authorList>
            <person name="Thawai C."/>
        </authorList>
    </citation>
    <scope>NUCLEOTIDE SEQUENCE [LARGE SCALE GENOMIC DNA]</scope>
    <source>
        <strain evidence="3 4">PRB2-1</strain>
    </source>
</reference>
<dbReference type="RefSeq" id="WP_167981555.1">
    <property type="nucleotide sequence ID" value="NZ_JAATEJ010000002.1"/>
</dbReference>
<gene>
    <name evidence="3" type="ORF">HCN08_04725</name>
</gene>
<evidence type="ECO:0008006" key="5">
    <source>
        <dbReference type="Google" id="ProtNLM"/>
    </source>
</evidence>
<keyword evidence="2" id="KW-0732">Signal</keyword>
<organism evidence="3 4">
    <name type="scientific">Actinacidiphila epipremni</name>
    <dbReference type="NCBI Taxonomy" id="2053013"/>
    <lineage>
        <taxon>Bacteria</taxon>
        <taxon>Bacillati</taxon>
        <taxon>Actinomycetota</taxon>
        <taxon>Actinomycetes</taxon>
        <taxon>Kitasatosporales</taxon>
        <taxon>Streptomycetaceae</taxon>
        <taxon>Actinacidiphila</taxon>
    </lineage>
</organism>
<dbReference type="PROSITE" id="PS51257">
    <property type="entry name" value="PROKAR_LIPOPROTEIN"/>
    <property type="match status" value="1"/>
</dbReference>
<sequence length="201" mass="20894">MRRRGYVRGGAVLLTVLPLAAGCGIRTTTVPVDAGAAPSRVSCQVPKVEDSPDAVDAAVEQIYLVCGGQTTPVKRSVRIRPQITGRVEQVKELVAQLQRSVTAPEDQAGFSTTVPGTLEIRGPRESDPADALRLSSPLEDLPSFALAQIVCTVADSALASPGGTVVLGGSTRGSKVRSYTCTQDLRTRPQAADGAGTEVSP</sequence>
<proteinExistence type="predicted"/>